<name>A0A1H5MPQ9_9FLAO</name>
<evidence type="ECO:0000313" key="3">
    <source>
        <dbReference type="EMBL" id="SEE91223.1"/>
    </source>
</evidence>
<dbReference type="Pfam" id="PF13648">
    <property type="entry name" value="Lipocalin_4"/>
    <property type="match status" value="1"/>
</dbReference>
<proteinExistence type="predicted"/>
<accession>A0A1H5MPQ9</accession>
<dbReference type="InterPro" id="IPR024311">
    <property type="entry name" value="Lipocalin-like"/>
</dbReference>
<dbReference type="PROSITE" id="PS51257">
    <property type="entry name" value="PROKAR_LIPOPROTEIN"/>
    <property type="match status" value="1"/>
</dbReference>
<dbReference type="OrthoDB" id="1143855at2"/>
<evidence type="ECO:0000259" key="2">
    <source>
        <dbReference type="Pfam" id="PF13648"/>
    </source>
</evidence>
<feature type="domain" description="Lipocalin-like" evidence="2">
    <location>
        <begin position="29"/>
        <end position="119"/>
    </location>
</feature>
<keyword evidence="1" id="KW-0732">Signal</keyword>
<keyword evidence="4" id="KW-1185">Reference proteome</keyword>
<evidence type="ECO:0000313" key="4">
    <source>
        <dbReference type="Proteomes" id="UP000199448"/>
    </source>
</evidence>
<protein>
    <recommendedName>
        <fullName evidence="2">Lipocalin-like domain-containing protein</fullName>
    </recommendedName>
</protein>
<dbReference type="Proteomes" id="UP000199448">
    <property type="component" value="Unassembled WGS sequence"/>
</dbReference>
<dbReference type="STRING" id="390640.SAMN04488034_10323"/>
<feature type="signal peptide" evidence="1">
    <location>
        <begin position="1"/>
        <end position="18"/>
    </location>
</feature>
<organism evidence="3 4">
    <name type="scientific">Salinimicrobium catena</name>
    <dbReference type="NCBI Taxonomy" id="390640"/>
    <lineage>
        <taxon>Bacteria</taxon>
        <taxon>Pseudomonadati</taxon>
        <taxon>Bacteroidota</taxon>
        <taxon>Flavobacteriia</taxon>
        <taxon>Flavobacteriales</taxon>
        <taxon>Flavobacteriaceae</taxon>
        <taxon>Salinimicrobium</taxon>
    </lineage>
</organism>
<dbReference type="RefSeq" id="WP_093112994.1">
    <property type="nucleotide sequence ID" value="NZ_FNGG01000003.1"/>
</dbReference>
<feature type="chain" id="PRO_5011491012" description="Lipocalin-like domain-containing protein" evidence="1">
    <location>
        <begin position="19"/>
        <end position="144"/>
    </location>
</feature>
<evidence type="ECO:0000256" key="1">
    <source>
        <dbReference type="SAM" id="SignalP"/>
    </source>
</evidence>
<gene>
    <name evidence="3" type="ORF">SAMN04488034_10323</name>
</gene>
<sequence>MKKLILLLVLAIVSTACHQQSDEEKINNLNGYWEIKKAELPEGITKEFKFSELVDYIQVENGEGFRMKVRPQLGGSFITSKDRENFEAKVENDSINLYYTTPYNSWKETVISSEENELKVINPRGIIYTYKRFTPYSTDYGQED</sequence>
<reference evidence="3 4" key="1">
    <citation type="submission" date="2016-10" db="EMBL/GenBank/DDBJ databases">
        <authorList>
            <person name="de Groot N.N."/>
        </authorList>
    </citation>
    <scope>NUCLEOTIDE SEQUENCE [LARGE SCALE GENOMIC DNA]</scope>
    <source>
        <strain evidence="3 4">DSM 23553</strain>
    </source>
</reference>
<dbReference type="EMBL" id="FNUG01000003">
    <property type="protein sequence ID" value="SEE91223.1"/>
    <property type="molecule type" value="Genomic_DNA"/>
</dbReference>
<dbReference type="AlphaFoldDB" id="A0A1H5MPQ9"/>